<proteinExistence type="predicted"/>
<dbReference type="InterPro" id="IPR029063">
    <property type="entry name" value="SAM-dependent_MTases_sf"/>
</dbReference>
<dbReference type="Gene3D" id="3.40.50.150">
    <property type="entry name" value="Vaccinia Virus protein VP39"/>
    <property type="match status" value="1"/>
</dbReference>
<dbReference type="SUPFAM" id="SSF53335">
    <property type="entry name" value="S-adenosyl-L-methionine-dependent methyltransferases"/>
    <property type="match status" value="1"/>
</dbReference>
<evidence type="ECO:0000313" key="1">
    <source>
        <dbReference type="EMBL" id="STX40477.1"/>
    </source>
</evidence>
<reference evidence="1 2" key="1">
    <citation type="submission" date="2018-06" db="EMBL/GenBank/DDBJ databases">
        <authorList>
            <consortium name="Pathogen Informatics"/>
            <person name="Doyle S."/>
        </authorList>
    </citation>
    <scope>NUCLEOTIDE SEQUENCE [LARGE SCALE GENOMIC DNA]</scope>
    <source>
        <strain evidence="1 2">NCTC13292</strain>
    </source>
</reference>
<dbReference type="Proteomes" id="UP000254677">
    <property type="component" value="Unassembled WGS sequence"/>
</dbReference>
<keyword evidence="1" id="KW-0808">Transferase</keyword>
<name>A0A378J0J0_9GAMM</name>
<dbReference type="GO" id="GO:0008168">
    <property type="term" value="F:methyltransferase activity"/>
    <property type="evidence" value="ECO:0007669"/>
    <property type="project" value="UniProtKB-KW"/>
</dbReference>
<dbReference type="OrthoDB" id="8592889at2"/>
<dbReference type="CDD" id="cd02440">
    <property type="entry name" value="AdoMet_MTases"/>
    <property type="match status" value="1"/>
</dbReference>
<evidence type="ECO:0000313" key="2">
    <source>
        <dbReference type="Proteomes" id="UP000254677"/>
    </source>
</evidence>
<dbReference type="AlphaFoldDB" id="A0A378J0J0"/>
<keyword evidence="1" id="KW-0489">Methyltransferase</keyword>
<gene>
    <name evidence="1" type="ORF">NCTC13292_00224</name>
</gene>
<dbReference type="EMBL" id="UGOA01000001">
    <property type="protein sequence ID" value="STX40477.1"/>
    <property type="molecule type" value="Genomic_DNA"/>
</dbReference>
<keyword evidence="2" id="KW-1185">Reference proteome</keyword>
<accession>A0A378J0J0</accession>
<dbReference type="GO" id="GO:0032259">
    <property type="term" value="P:methylation"/>
    <property type="evidence" value="ECO:0007669"/>
    <property type="project" value="UniProtKB-KW"/>
</dbReference>
<dbReference type="RefSeq" id="WP_115220131.1">
    <property type="nucleotide sequence ID" value="NZ_CAXYJE010000001.1"/>
</dbReference>
<organism evidence="1 2">
    <name type="scientific">Legionella donaldsonii</name>
    <dbReference type="NCBI Taxonomy" id="45060"/>
    <lineage>
        <taxon>Bacteria</taxon>
        <taxon>Pseudomonadati</taxon>
        <taxon>Pseudomonadota</taxon>
        <taxon>Gammaproteobacteria</taxon>
        <taxon>Legionellales</taxon>
        <taxon>Legionellaceae</taxon>
        <taxon>Legionella</taxon>
    </lineage>
</organism>
<sequence length="244" mass="27808">MSNTHRRREIHLRYTINNQGVTSIYIDNRAQQFIEYAANQPGPVLEIGAAYGTVTLAALQAGATVIANDIEEQHLKILYNNTPQEIRSRLTILPGCFPEVLQLPANSLRGFFASRTLGHLDFMALRQGFEKLFFTLCPGSKLFIISGTPYTRVFKNLIPVYEQRLLYNELWPGYFPNLKKLVEKKYAAFIPDTLNFLDEKVLSRELGRVGFVIEESYVFARADLPEGLRLDGREGYFTVAIKPR</sequence>
<protein>
    <submittedName>
        <fullName evidence="1">Putative Methyltransferase</fullName>
    </submittedName>
</protein>